<evidence type="ECO:0000313" key="1">
    <source>
        <dbReference type="EMBL" id="HDR52552.1"/>
    </source>
</evidence>
<sequence length="440" mass="51850">MPAVKHICEFGTIWNQKEFYPEKPVDSFNEIYLDAKSFESLKNFVAENNDRGCEIEQAFSMHRRKGKDFIRVKNYVGVIETRQGTVIEILPKIYQTVSYNEPVLIKQSKSVLLKMLRTLRDSPFKNIDQAHIKTARLPVIEIFISVFLKEMEILLKRGMKHFYAAVEENQKYLKGRLLFSQNLKSNMVHRERFFVNFDEFRADIPQNRVLKTALVYLKRKSKSPRNIRQIISLIHLFEGVKICSNLEKDLRHVNGQNRLFNYYVNALKWAKIFLQNESFTSYKGENLNTAILFPMEVLFESYVASKLKQFQPQWEISVQDRSHYLLTDLNIFSKKFRLRPDLVIHDNGKIIVADTKWKMINQHFSQNNYNISQADMYQLYAYGKKYQSENGSIQLALIYPHSESFFTPLNFKYEADLAIDAIPFNFENEAACMLFLKDLI</sequence>
<gene>
    <name evidence="1" type="ORF">ENN90_13200</name>
</gene>
<comment type="caution">
    <text evidence="1">The sequence shown here is derived from an EMBL/GenBank/DDBJ whole genome shotgun (WGS) entry which is preliminary data.</text>
</comment>
<dbReference type="PANTHER" id="PTHR38733">
    <property type="entry name" value="PROTEIN MCRC"/>
    <property type="match status" value="1"/>
</dbReference>
<proteinExistence type="predicted"/>
<reference evidence="1" key="1">
    <citation type="journal article" date="2020" name="mSystems">
        <title>Genome- and Community-Level Interaction Insights into Carbon Utilization and Element Cycling Functions of Hydrothermarchaeota in Hydrothermal Sediment.</title>
        <authorList>
            <person name="Zhou Z."/>
            <person name="Liu Y."/>
            <person name="Xu W."/>
            <person name="Pan J."/>
            <person name="Luo Z.H."/>
            <person name="Li M."/>
        </authorList>
    </citation>
    <scope>NUCLEOTIDE SEQUENCE [LARGE SCALE GENOMIC DNA]</scope>
    <source>
        <strain evidence="1">SpSt-1217</strain>
    </source>
</reference>
<organism evidence="1">
    <name type="scientific">Mariniphaga anaerophila</name>
    <dbReference type="NCBI Taxonomy" id="1484053"/>
    <lineage>
        <taxon>Bacteria</taxon>
        <taxon>Pseudomonadati</taxon>
        <taxon>Bacteroidota</taxon>
        <taxon>Bacteroidia</taxon>
        <taxon>Marinilabiliales</taxon>
        <taxon>Prolixibacteraceae</taxon>
        <taxon>Mariniphaga</taxon>
    </lineage>
</organism>
<dbReference type="Pfam" id="PF10117">
    <property type="entry name" value="McrBC"/>
    <property type="match status" value="1"/>
</dbReference>
<evidence type="ECO:0008006" key="2">
    <source>
        <dbReference type="Google" id="ProtNLM"/>
    </source>
</evidence>
<protein>
    <recommendedName>
        <fullName evidence="2">5-methylcytosine-specific restriction enzyme subunit McrC</fullName>
    </recommendedName>
</protein>
<dbReference type="EMBL" id="DSDK01000738">
    <property type="protein sequence ID" value="HDR52552.1"/>
    <property type="molecule type" value="Genomic_DNA"/>
</dbReference>
<dbReference type="AlphaFoldDB" id="A0A831PMQ4"/>
<accession>A0A831PMQ4</accession>
<dbReference type="Proteomes" id="UP000886047">
    <property type="component" value="Unassembled WGS sequence"/>
</dbReference>
<dbReference type="InterPro" id="IPR019292">
    <property type="entry name" value="McrC"/>
</dbReference>
<dbReference type="PANTHER" id="PTHR38733:SF1">
    <property type="entry name" value="TYPE IV METHYL-DIRECTED RESTRICTION ENZYME ECOKMCRBC"/>
    <property type="match status" value="1"/>
</dbReference>
<name>A0A831PMQ4_9BACT</name>